<dbReference type="EMBL" id="QKSB01000002">
    <property type="protein sequence ID" value="PZE17822.1"/>
    <property type="molecule type" value="Genomic_DNA"/>
</dbReference>
<dbReference type="InterPro" id="IPR009003">
    <property type="entry name" value="Peptidase_S1_PA"/>
</dbReference>
<reference evidence="3 4" key="1">
    <citation type="submission" date="2018-06" db="EMBL/GenBank/DDBJ databases">
        <title>The draft genome sequence of Crocinitomix sp. SM1701.</title>
        <authorList>
            <person name="Zhang X."/>
        </authorList>
    </citation>
    <scope>NUCLEOTIDE SEQUENCE [LARGE SCALE GENOMIC DNA]</scope>
    <source>
        <strain evidence="3 4">SM1701</strain>
    </source>
</reference>
<keyword evidence="1" id="KW-0732">Signal</keyword>
<name>A0A2W1NQB0_9FLAO</name>
<comment type="caution">
    <text evidence="3">The sequence shown here is derived from an EMBL/GenBank/DDBJ whole genome shotgun (WGS) entry which is preliminary data.</text>
</comment>
<dbReference type="SUPFAM" id="SSF50494">
    <property type="entry name" value="Trypsin-like serine proteases"/>
    <property type="match status" value="1"/>
</dbReference>
<dbReference type="AlphaFoldDB" id="A0A2W1NQB0"/>
<dbReference type="PANTHER" id="PTHR36234:SF5">
    <property type="entry name" value="LYSYL ENDOPEPTIDASE"/>
    <property type="match status" value="1"/>
</dbReference>
<evidence type="ECO:0000313" key="3">
    <source>
        <dbReference type="EMBL" id="PZE17822.1"/>
    </source>
</evidence>
<proteinExistence type="predicted"/>
<feature type="domain" description="Secretion system C-terminal sorting" evidence="2">
    <location>
        <begin position="487"/>
        <end position="555"/>
    </location>
</feature>
<dbReference type="Gene3D" id="2.40.10.10">
    <property type="entry name" value="Trypsin-like serine proteases"/>
    <property type="match status" value="2"/>
</dbReference>
<dbReference type="OrthoDB" id="1489153at2"/>
<keyword evidence="4" id="KW-1185">Reference proteome</keyword>
<evidence type="ECO:0000259" key="2">
    <source>
        <dbReference type="Pfam" id="PF18962"/>
    </source>
</evidence>
<dbReference type="RefSeq" id="WP_111061973.1">
    <property type="nucleotide sequence ID" value="NZ_JBHUCU010000002.1"/>
</dbReference>
<dbReference type="InterPro" id="IPR043504">
    <property type="entry name" value="Peptidase_S1_PA_chymotrypsin"/>
</dbReference>
<dbReference type="InterPro" id="IPR026444">
    <property type="entry name" value="Secre_tail"/>
</dbReference>
<organism evidence="3 4">
    <name type="scientific">Putridiphycobacter roseus</name>
    <dbReference type="NCBI Taxonomy" id="2219161"/>
    <lineage>
        <taxon>Bacteria</taxon>
        <taxon>Pseudomonadati</taxon>
        <taxon>Bacteroidota</taxon>
        <taxon>Flavobacteriia</taxon>
        <taxon>Flavobacteriales</taxon>
        <taxon>Crocinitomicaceae</taxon>
        <taxon>Putridiphycobacter</taxon>
    </lineage>
</organism>
<protein>
    <recommendedName>
        <fullName evidence="2">Secretion system C-terminal sorting domain-containing protein</fullName>
    </recommendedName>
</protein>
<dbReference type="PANTHER" id="PTHR36234">
    <property type="entry name" value="LYSYL ENDOPEPTIDASE"/>
    <property type="match status" value="1"/>
</dbReference>
<gene>
    <name evidence="3" type="ORF">DNU06_04170</name>
</gene>
<dbReference type="Proteomes" id="UP000249248">
    <property type="component" value="Unassembled WGS sequence"/>
</dbReference>
<sequence length="557" mass="61463">MKFTILLLLLFLYGQGFAQINELRPYSLVENVYNIEQTNVYITTPLMVEKRLAEDALNSIGMDRAGIVKTTDLNLSNSGTWFDLPNGDKLWRLKMTVPNALAVNLYFNEFSIPPGAYLFAYSKNYQEILDVFTSENNPESGYYATEYVVGESIYLEYYEPKSVKGACKLNVEGVNGFYTMIEPLRPEGDERAGSCQIDVNCSEGDDWVPQKDAVVKLIVKNNGATGFCSGALLNNTAEDCTPYILSAHHCATDDNDNGASAADFNQWVFVFRHQKEFCGSGFAHDYYSQVGATKLVNSHTDGGILGSDYILLELNDMVDETKAPYFAGWDANNVTSNSGVGIHHPGGDYKKINTYQTALTSSKWTTSPNGTHWRVYWVATANGHGINEGGSSGSPLYNAEGLVIGQLSGGLSECNDVTAGGQTQPDLYGKMSYNWVGSGNIQSLKSYLDPIGNGTTKTMHGNYYLCSQGSGTVNGVEDINALEMLQLFPNPSVNYFQVKGEYAQLNLVVYNQMGEVVVQEINITNQELVDISHLSKGIYFVQMRENGFQTTKRIVKY</sequence>
<evidence type="ECO:0000256" key="1">
    <source>
        <dbReference type="ARBA" id="ARBA00022729"/>
    </source>
</evidence>
<dbReference type="NCBIfam" id="TIGR04183">
    <property type="entry name" value="Por_Secre_tail"/>
    <property type="match status" value="1"/>
</dbReference>
<dbReference type="Pfam" id="PF18962">
    <property type="entry name" value="Por_Secre_tail"/>
    <property type="match status" value="1"/>
</dbReference>
<evidence type="ECO:0000313" key="4">
    <source>
        <dbReference type="Proteomes" id="UP000249248"/>
    </source>
</evidence>
<accession>A0A2W1NQB0</accession>